<dbReference type="EMBL" id="HBUF01042789">
    <property type="protein sequence ID" value="CAG6618567.1"/>
    <property type="molecule type" value="Transcribed_RNA"/>
</dbReference>
<dbReference type="AlphaFoldDB" id="A0A8D8M685"/>
<organism evidence="1">
    <name type="scientific">Cacopsylla melanoneura</name>
    <dbReference type="NCBI Taxonomy" id="428564"/>
    <lineage>
        <taxon>Eukaryota</taxon>
        <taxon>Metazoa</taxon>
        <taxon>Ecdysozoa</taxon>
        <taxon>Arthropoda</taxon>
        <taxon>Hexapoda</taxon>
        <taxon>Insecta</taxon>
        <taxon>Pterygota</taxon>
        <taxon>Neoptera</taxon>
        <taxon>Paraneoptera</taxon>
        <taxon>Hemiptera</taxon>
        <taxon>Sternorrhyncha</taxon>
        <taxon>Psylloidea</taxon>
        <taxon>Psyllidae</taxon>
        <taxon>Psyllinae</taxon>
        <taxon>Cacopsylla</taxon>
    </lineage>
</organism>
<sequence>MGDTSSLVQYWYGLVTYECNSGHSVTVLFFVPTNAFFFFSKGPLIYTLKLYKPITILKLPTERAVTCPSTIHTRCRSTSVIEREPLYSTCQRRWLENIVQVPKSTLNLPIEIFLCNRVANSNKSWDQFIPKFYNIR</sequence>
<accession>A0A8D8M685</accession>
<proteinExistence type="predicted"/>
<protein>
    <submittedName>
        <fullName evidence="1">Uncharacterized protein</fullName>
    </submittedName>
</protein>
<evidence type="ECO:0000313" key="1">
    <source>
        <dbReference type="EMBL" id="CAG6618567.1"/>
    </source>
</evidence>
<reference evidence="1" key="1">
    <citation type="submission" date="2021-05" db="EMBL/GenBank/DDBJ databases">
        <authorList>
            <person name="Alioto T."/>
            <person name="Alioto T."/>
            <person name="Gomez Garrido J."/>
        </authorList>
    </citation>
    <scope>NUCLEOTIDE SEQUENCE</scope>
</reference>
<name>A0A8D8M685_9HEMI</name>